<dbReference type="InterPro" id="IPR050956">
    <property type="entry name" value="2C_system_His_kinase"/>
</dbReference>
<dbReference type="InterPro" id="IPR003594">
    <property type="entry name" value="HATPase_dom"/>
</dbReference>
<dbReference type="Gene3D" id="3.30.565.10">
    <property type="entry name" value="Histidine kinase-like ATPase, C-terminal domain"/>
    <property type="match status" value="1"/>
</dbReference>
<name>A0A168FVA3_CORDF</name>
<feature type="domain" description="Histidine kinase" evidence="4">
    <location>
        <begin position="755"/>
        <end position="1030"/>
    </location>
</feature>
<dbReference type="GO" id="GO:0000155">
    <property type="term" value="F:phosphorelay sensor kinase activity"/>
    <property type="evidence" value="ECO:0007669"/>
    <property type="project" value="InterPro"/>
</dbReference>
<dbReference type="PROSITE" id="PS50109">
    <property type="entry name" value="HIS_KIN"/>
    <property type="match status" value="1"/>
</dbReference>
<sequence length="1207" mass="133955">MKRLDSVPNGRPRHADNASTLNGYTVTQLLECDPRPTLVVALNTIAPDDNDASTLRTSTYYANPSLLELAPLHQRLKALFDSHDAIQHDLDSAEFVAWAGRRRNPAILSKPLAAIQHFAGYKWTRVQLGQAFCVLSADGPVDNAGDINIDSLTDTRRRSHETSASKPRLRRGSSVVRRPCSSGRADHGRQVSRTKSAEDLTTPVLWLPGGNMRVDWGVNWTEMPLTDATSNHVWLLRSMDWSASPLGPVESWHWDLRAASDMLIRTPYPAAIYWGPEFVTLYNEPYVDLAGDKHPELLGTPYAKGWAEIWHLIEPVMLAAWDGAESTMKHNDRLFILRAGFLEETFFSWSLVPLLGSNGQVAGIFNAAFETTQQVVNERRLQTLQEIGAHTATAKTLSEFWVLALQGMAKNEADFPFCLLYSNTEDSSDGSSFQSNSTLAAPFFNLEGSLGVPDGHASAPQNMDAAGFEGFAPYMRQSVANNGNPIVLSNSDGTLPAHLIEGIQWLGFGEPSRTVIVFAVTPMTPKSQHYEFPQSRGFIVLGANPRRPYDSAYELFIQLLMRQLGTSLASVLLFEDQVKRSEREARLAALDRQQLSLQLRQRTQEAVESELKFARMAEYAPVGIFIANSQGSLTFCNGMWWKVSRQARISGAEDRWMENIVQADKPVVADAWDKLLTQKMTISAEFRFRSPVIDESVDTWVLMSAFPEKDHEGNIRTIFGCITDISAQKEAENIQSKRREEALELKRQQENFIDITSHEMRNPLSAILQCADQIVKTASNFAEYDEIGKVRDLLHDNADAAKTINLCASHQKRIVDDILTLSKLDSKLMTINPVSVQPIQVVERVLTMFEPESNADDIKLSLSIDESYSSLGVDTVSLDPSRLQQVLINLMTNAIKFTKGCAQRTILVTVGAGHDGQGLLSTEHSYLPAKVVNSSDSEETRLADQQTQGDDWVCLHFTVQDSGPGLDEEDLKVLFQRFQQASPRTHVQYGGSGLGLFISRLLVDMMGGEIGVCSNNGSGSRFFFYIKCRKLLPQNTSPAGTSKPEPPIQSHQSSQSTIPDSAVGAALYSILIVEDNLINQRVLKRQLLNAGHIVHTANHGKQALEVLEKSSAWHGNEENGTALSVILMDIEMPVMDGLTCSRRIRELEGEGVITRHLPIIAVTAYARPEQIENAKVAGVDDVMPKPFRIVELVPKITELVHRFKSDE</sequence>
<feature type="region of interest" description="Disordered" evidence="3">
    <location>
        <begin position="147"/>
        <end position="196"/>
    </location>
</feature>
<dbReference type="InterPro" id="IPR035965">
    <property type="entry name" value="PAS-like_dom_sf"/>
</dbReference>
<dbReference type="SUPFAM" id="SSF55785">
    <property type="entry name" value="PYP-like sensor domain (PAS domain)"/>
    <property type="match status" value="1"/>
</dbReference>
<dbReference type="SMART" id="SM00388">
    <property type="entry name" value="HisKA"/>
    <property type="match status" value="1"/>
</dbReference>
<dbReference type="InterPro" id="IPR000700">
    <property type="entry name" value="PAS-assoc_C"/>
</dbReference>
<evidence type="ECO:0000259" key="4">
    <source>
        <dbReference type="PROSITE" id="PS50109"/>
    </source>
</evidence>
<comment type="caution">
    <text evidence="7">The sequence shown here is derived from an EMBL/GenBank/DDBJ whole genome shotgun (WGS) entry which is preliminary data.</text>
</comment>
<dbReference type="Pfam" id="PF26131">
    <property type="entry name" value="PAS-like"/>
    <property type="match status" value="1"/>
</dbReference>
<dbReference type="InterPro" id="IPR003661">
    <property type="entry name" value="HisK_dim/P_dom"/>
</dbReference>
<dbReference type="PANTHER" id="PTHR43719:SF30">
    <property type="entry name" value="TWO-COMPONENT SYSTEM RESPONSE REGULATOR"/>
    <property type="match status" value="1"/>
</dbReference>
<feature type="domain" description="Response regulatory" evidence="5">
    <location>
        <begin position="1069"/>
        <end position="1200"/>
    </location>
</feature>
<dbReference type="AlphaFoldDB" id="A0A168FVA3"/>
<dbReference type="PROSITE" id="PS50113">
    <property type="entry name" value="PAC"/>
    <property type="match status" value="1"/>
</dbReference>
<dbReference type="SUPFAM" id="SSF52172">
    <property type="entry name" value="CheY-like"/>
    <property type="match status" value="1"/>
</dbReference>
<dbReference type="InterPro" id="IPR005467">
    <property type="entry name" value="His_kinase_dom"/>
</dbReference>
<proteinExistence type="predicted"/>
<dbReference type="PROSITE" id="PS50110">
    <property type="entry name" value="RESPONSE_REGULATORY"/>
    <property type="match status" value="1"/>
</dbReference>
<keyword evidence="1 2" id="KW-0597">Phosphoprotein</keyword>
<dbReference type="EMBL" id="AZHF01000005">
    <property type="protein sequence ID" value="OAA75665.1"/>
    <property type="molecule type" value="Genomic_DNA"/>
</dbReference>
<dbReference type="STRING" id="1081108.A0A168FVA3"/>
<dbReference type="SUPFAM" id="SSF55874">
    <property type="entry name" value="ATPase domain of HSP90 chaperone/DNA topoisomerase II/histidine kinase"/>
    <property type="match status" value="1"/>
</dbReference>
<dbReference type="OrthoDB" id="303614at2759"/>
<dbReference type="Pfam" id="PF00512">
    <property type="entry name" value="HisKA"/>
    <property type="match status" value="1"/>
</dbReference>
<accession>A0A168FVA3</accession>
<evidence type="ECO:0000313" key="8">
    <source>
        <dbReference type="Proteomes" id="UP000076881"/>
    </source>
</evidence>
<dbReference type="SMART" id="SM00387">
    <property type="entry name" value="HATPase_c"/>
    <property type="match status" value="1"/>
</dbReference>
<dbReference type="SUPFAM" id="SSF47384">
    <property type="entry name" value="Homodimeric domain of signal transducing histidine kinase"/>
    <property type="match status" value="1"/>
</dbReference>
<keyword evidence="7" id="KW-0067">ATP-binding</keyword>
<dbReference type="CDD" id="cd17546">
    <property type="entry name" value="REC_hyHK_CKI1_RcsC-like"/>
    <property type="match status" value="1"/>
</dbReference>
<gene>
    <name evidence="7" type="ORF">LEL_07653</name>
</gene>
<organism evidence="7 8">
    <name type="scientific">Akanthomyces lecanii RCEF 1005</name>
    <dbReference type="NCBI Taxonomy" id="1081108"/>
    <lineage>
        <taxon>Eukaryota</taxon>
        <taxon>Fungi</taxon>
        <taxon>Dikarya</taxon>
        <taxon>Ascomycota</taxon>
        <taxon>Pezizomycotina</taxon>
        <taxon>Sordariomycetes</taxon>
        <taxon>Hypocreomycetidae</taxon>
        <taxon>Hypocreales</taxon>
        <taxon>Cordycipitaceae</taxon>
        <taxon>Akanthomyces</taxon>
        <taxon>Cordyceps confragosa</taxon>
    </lineage>
</organism>
<feature type="region of interest" description="Disordered" evidence="3">
    <location>
        <begin position="1036"/>
        <end position="1057"/>
    </location>
</feature>
<dbReference type="PANTHER" id="PTHR43719">
    <property type="entry name" value="TWO-COMPONENT HISTIDINE KINASE"/>
    <property type="match status" value="1"/>
</dbReference>
<dbReference type="Pfam" id="PF00072">
    <property type="entry name" value="Response_reg"/>
    <property type="match status" value="1"/>
</dbReference>
<dbReference type="Gene3D" id="3.30.450.20">
    <property type="entry name" value="PAS domain"/>
    <property type="match status" value="2"/>
</dbReference>
<dbReference type="Gene3D" id="3.40.50.2300">
    <property type="match status" value="1"/>
</dbReference>
<dbReference type="Gene3D" id="1.10.287.130">
    <property type="match status" value="1"/>
</dbReference>
<evidence type="ECO:0000256" key="3">
    <source>
        <dbReference type="SAM" id="MobiDB-lite"/>
    </source>
</evidence>
<evidence type="ECO:0000259" key="5">
    <source>
        <dbReference type="PROSITE" id="PS50110"/>
    </source>
</evidence>
<dbReference type="Proteomes" id="UP000076881">
    <property type="component" value="Unassembled WGS sequence"/>
</dbReference>
<keyword evidence="8" id="KW-1185">Reference proteome</keyword>
<feature type="modified residue" description="4-aspartylphosphate" evidence="2">
    <location>
        <position position="1129"/>
    </location>
</feature>
<evidence type="ECO:0000256" key="2">
    <source>
        <dbReference type="PROSITE-ProRule" id="PRU00169"/>
    </source>
</evidence>
<dbReference type="PRINTS" id="PR00344">
    <property type="entry name" value="BCTRLSENSOR"/>
</dbReference>
<dbReference type="CDD" id="cd00082">
    <property type="entry name" value="HisKA"/>
    <property type="match status" value="1"/>
</dbReference>
<reference evidence="7 8" key="1">
    <citation type="journal article" date="2016" name="Genome Biol. Evol.">
        <title>Divergent and convergent evolution of fungal pathogenicity.</title>
        <authorList>
            <person name="Shang Y."/>
            <person name="Xiao G."/>
            <person name="Zheng P."/>
            <person name="Cen K."/>
            <person name="Zhan S."/>
            <person name="Wang C."/>
        </authorList>
    </citation>
    <scope>NUCLEOTIDE SEQUENCE [LARGE SCALE GENOMIC DNA]</scope>
    <source>
        <strain evidence="7 8">RCEF 1005</strain>
    </source>
</reference>
<dbReference type="InterPro" id="IPR011006">
    <property type="entry name" value="CheY-like_superfamily"/>
</dbReference>
<dbReference type="InterPro" id="IPR058846">
    <property type="entry name" value="PAS-like"/>
</dbReference>
<protein>
    <submittedName>
        <fullName evidence="7">ATPase-like, ATP-binding domain protein</fullName>
    </submittedName>
</protein>
<dbReference type="InterPro" id="IPR036890">
    <property type="entry name" value="HATPase_C_sf"/>
</dbReference>
<evidence type="ECO:0000313" key="7">
    <source>
        <dbReference type="EMBL" id="OAA75665.1"/>
    </source>
</evidence>
<dbReference type="Pfam" id="PF02518">
    <property type="entry name" value="HATPase_c"/>
    <property type="match status" value="1"/>
</dbReference>
<evidence type="ECO:0000256" key="1">
    <source>
        <dbReference type="ARBA" id="ARBA00022553"/>
    </source>
</evidence>
<dbReference type="InterPro" id="IPR004358">
    <property type="entry name" value="Sig_transdc_His_kin-like_C"/>
</dbReference>
<dbReference type="InterPro" id="IPR036097">
    <property type="entry name" value="HisK_dim/P_sf"/>
</dbReference>
<keyword evidence="7" id="KW-0547">Nucleotide-binding</keyword>
<dbReference type="GO" id="GO:0005524">
    <property type="term" value="F:ATP binding"/>
    <property type="evidence" value="ECO:0007669"/>
    <property type="project" value="UniProtKB-KW"/>
</dbReference>
<dbReference type="SMART" id="SM00448">
    <property type="entry name" value="REC"/>
    <property type="match status" value="1"/>
</dbReference>
<dbReference type="InterPro" id="IPR001789">
    <property type="entry name" value="Sig_transdc_resp-reg_receiver"/>
</dbReference>
<feature type="compositionally biased region" description="Basic and acidic residues" evidence="3">
    <location>
        <begin position="153"/>
        <end position="163"/>
    </location>
</feature>
<feature type="domain" description="PAC" evidence="6">
    <location>
        <begin position="682"/>
        <end position="737"/>
    </location>
</feature>
<evidence type="ECO:0000259" key="6">
    <source>
        <dbReference type="PROSITE" id="PS50113"/>
    </source>
</evidence>